<sequence length="56" mass="6316">MKEPNNHWIMIVYLYWLFQFILIVAAACVAILIATAVFGPTTITSVIQTVLHLINV</sequence>
<accession>A0A1T5BYM8</accession>
<dbReference type="PROSITE" id="PS51257">
    <property type="entry name" value="PROKAR_LIPOPROTEIN"/>
    <property type="match status" value="1"/>
</dbReference>
<protein>
    <submittedName>
        <fullName evidence="2">Uncharacterized protein</fullName>
    </submittedName>
</protein>
<reference evidence="3" key="1">
    <citation type="submission" date="2017-02" db="EMBL/GenBank/DDBJ databases">
        <authorList>
            <person name="Varghese N."/>
            <person name="Submissions S."/>
        </authorList>
    </citation>
    <scope>NUCLEOTIDE SEQUENCE [LARGE SCALE GENOMIC DNA]</scope>
    <source>
        <strain evidence="3">DSM 22270</strain>
    </source>
</reference>
<dbReference type="EMBL" id="FUZA01000001">
    <property type="protein sequence ID" value="SKB51980.1"/>
    <property type="molecule type" value="Genomic_DNA"/>
</dbReference>
<evidence type="ECO:0000256" key="1">
    <source>
        <dbReference type="SAM" id="Phobius"/>
    </source>
</evidence>
<organism evidence="2 3">
    <name type="scientific">Dyadobacter psychrophilus</name>
    <dbReference type="NCBI Taxonomy" id="651661"/>
    <lineage>
        <taxon>Bacteria</taxon>
        <taxon>Pseudomonadati</taxon>
        <taxon>Bacteroidota</taxon>
        <taxon>Cytophagia</taxon>
        <taxon>Cytophagales</taxon>
        <taxon>Spirosomataceae</taxon>
        <taxon>Dyadobacter</taxon>
    </lineage>
</organism>
<dbReference type="Proteomes" id="UP000190897">
    <property type="component" value="Unassembled WGS sequence"/>
</dbReference>
<proteinExistence type="predicted"/>
<name>A0A1T5BYM8_9BACT</name>
<gene>
    <name evidence="2" type="ORF">SAMN05660293_00696</name>
</gene>
<keyword evidence="1" id="KW-0812">Transmembrane</keyword>
<dbReference type="RefSeq" id="WP_170916567.1">
    <property type="nucleotide sequence ID" value="NZ_FUZA01000001.1"/>
</dbReference>
<dbReference type="AlphaFoldDB" id="A0A1T5BYM8"/>
<keyword evidence="1" id="KW-1133">Transmembrane helix</keyword>
<dbReference type="STRING" id="651661.SAMN05660293_00696"/>
<keyword evidence="1" id="KW-0472">Membrane</keyword>
<keyword evidence="3" id="KW-1185">Reference proteome</keyword>
<evidence type="ECO:0000313" key="2">
    <source>
        <dbReference type="EMBL" id="SKB51980.1"/>
    </source>
</evidence>
<feature type="transmembrane region" description="Helical" evidence="1">
    <location>
        <begin position="12"/>
        <end position="38"/>
    </location>
</feature>
<evidence type="ECO:0000313" key="3">
    <source>
        <dbReference type="Proteomes" id="UP000190897"/>
    </source>
</evidence>